<reference evidence="2 3" key="1">
    <citation type="journal article" date="2013" name="Nat. Commun.">
        <title>The evolution and pathogenic mechanisms of the rice sheath blight pathogen.</title>
        <authorList>
            <person name="Zheng A."/>
            <person name="Lin R."/>
            <person name="Xu L."/>
            <person name="Qin P."/>
            <person name="Tang C."/>
            <person name="Ai P."/>
            <person name="Zhang D."/>
            <person name="Liu Y."/>
            <person name="Sun Z."/>
            <person name="Feng H."/>
            <person name="Wang Y."/>
            <person name="Chen Y."/>
            <person name="Liang X."/>
            <person name="Fu R."/>
            <person name="Li Q."/>
            <person name="Zhang J."/>
            <person name="Yu X."/>
            <person name="Xie Z."/>
            <person name="Ding L."/>
            <person name="Guan P."/>
            <person name="Tang J."/>
            <person name="Liang Y."/>
            <person name="Wang S."/>
            <person name="Deng Q."/>
            <person name="Li S."/>
            <person name="Zhu J."/>
            <person name="Wang L."/>
            <person name="Liu H."/>
            <person name="Li P."/>
        </authorList>
    </citation>
    <scope>NUCLEOTIDE SEQUENCE [LARGE SCALE GENOMIC DNA]</scope>
    <source>
        <strain evidence="3">AG-1 IA</strain>
    </source>
</reference>
<evidence type="ECO:0000313" key="2">
    <source>
        <dbReference type="EMBL" id="ELU40795.1"/>
    </source>
</evidence>
<accession>L8WS60</accession>
<proteinExistence type="predicted"/>
<gene>
    <name evidence="2" type="ORF">AG1IA_05179</name>
</gene>
<dbReference type="EMBL" id="AFRT01001339">
    <property type="protein sequence ID" value="ELU40795.1"/>
    <property type="molecule type" value="Genomic_DNA"/>
</dbReference>
<evidence type="ECO:0000313" key="3">
    <source>
        <dbReference type="Proteomes" id="UP000011668"/>
    </source>
</evidence>
<dbReference type="Proteomes" id="UP000011668">
    <property type="component" value="Unassembled WGS sequence"/>
</dbReference>
<evidence type="ECO:0000256" key="1">
    <source>
        <dbReference type="SAM" id="SignalP"/>
    </source>
</evidence>
<keyword evidence="1" id="KW-0732">Signal</keyword>
<feature type="signal peptide" evidence="1">
    <location>
        <begin position="1"/>
        <end position="29"/>
    </location>
</feature>
<protein>
    <submittedName>
        <fullName evidence="2">Uncharacterized protein</fullName>
    </submittedName>
</protein>
<dbReference type="OrthoDB" id="10477325at2759"/>
<keyword evidence="3" id="KW-1185">Reference proteome</keyword>
<feature type="chain" id="PRO_5003997480" evidence="1">
    <location>
        <begin position="30"/>
        <end position="130"/>
    </location>
</feature>
<sequence>MGVVELERSFKLILHLLFLWLVVERPKPALMILRDGGWDKNDTQRRATALGVYEAGGWRRSEASRYGMNAVVTYSHVTRYMLSAKSLFCVCAGFIAKPFFSQDSMGYVFLAHSIIVFAEFRSSLMWVVRP</sequence>
<name>L8WS60_THACA</name>
<dbReference type="HOGENOM" id="CLU_1939543_0_0_1"/>
<organism evidence="2 3">
    <name type="scientific">Thanatephorus cucumeris (strain AG1-IA)</name>
    <name type="common">Rice sheath blight fungus</name>
    <name type="synonym">Rhizoctonia solani</name>
    <dbReference type="NCBI Taxonomy" id="983506"/>
    <lineage>
        <taxon>Eukaryota</taxon>
        <taxon>Fungi</taxon>
        <taxon>Dikarya</taxon>
        <taxon>Basidiomycota</taxon>
        <taxon>Agaricomycotina</taxon>
        <taxon>Agaricomycetes</taxon>
        <taxon>Cantharellales</taxon>
        <taxon>Ceratobasidiaceae</taxon>
        <taxon>Rhizoctonia</taxon>
        <taxon>Rhizoctonia solani AG-1</taxon>
    </lineage>
</organism>
<comment type="caution">
    <text evidence="2">The sequence shown here is derived from an EMBL/GenBank/DDBJ whole genome shotgun (WGS) entry which is preliminary data.</text>
</comment>
<dbReference type="AlphaFoldDB" id="L8WS60"/>